<sequence length="357" mass="39960">MCLLLSLGGCHSVAFYGQALHGQSALWWHRQSIRKLVADPATPPALVARLKVAQQARQFASDHLDLPRNRSYTYFVPLRRPYVVWNVFATPAWSVDPVRHCFPVAGCVAYRGWFSEGGARAEARRLKAAGNDVYIGGVPAYSTLGWFADPVLSSMLAWSDDDLAGTIFHELAHQQIYVQGDTAFNESYASFVERQGIREWRHAQGLAPPDPEAGRIEDDFTRQVLQLRQELRALYARTMSASARGTAKQAAFARFRERYRTWSQAHGVRAKAYQAWVEGPLNNASLLPFGLYDGWEPGFAHLFASVHQSWPAFFAAVRQWARLPAPERDARLQQWTGVVTEIRAASVLKSDTRASAG</sequence>
<proteinExistence type="predicted"/>
<organism evidence="1 2">
    <name type="scientific">Frateuria aurantia (strain ATCC 33424 / DSM 6220 / KCTC 2777 / LMG 1558 / NBRC 3245 / NCIMB 13370)</name>
    <name type="common">Acetobacter aurantius</name>
    <dbReference type="NCBI Taxonomy" id="767434"/>
    <lineage>
        <taxon>Bacteria</taxon>
        <taxon>Pseudomonadati</taxon>
        <taxon>Pseudomonadota</taxon>
        <taxon>Gammaproteobacteria</taxon>
        <taxon>Lysobacterales</taxon>
        <taxon>Rhodanobacteraceae</taxon>
        <taxon>Frateuria</taxon>
    </lineage>
</organism>
<dbReference type="AlphaFoldDB" id="H8L3Y5"/>
<dbReference type="GO" id="GO:0004177">
    <property type="term" value="F:aminopeptidase activity"/>
    <property type="evidence" value="ECO:0007669"/>
    <property type="project" value="UniProtKB-KW"/>
</dbReference>
<keyword evidence="2" id="KW-1185">Reference proteome</keyword>
<evidence type="ECO:0000313" key="1">
    <source>
        <dbReference type="EMBL" id="AFC85579.1"/>
    </source>
</evidence>
<dbReference type="EMBL" id="CP003350">
    <property type="protein sequence ID" value="AFC85579.1"/>
    <property type="molecule type" value="Genomic_DNA"/>
</dbReference>
<gene>
    <name evidence="1" type="ordered locus">Fraau_1119</name>
</gene>
<keyword evidence="1" id="KW-0645">Protease</keyword>
<dbReference type="eggNOG" id="COG4324">
    <property type="taxonomic scope" value="Bacteria"/>
</dbReference>
<keyword evidence="1" id="KW-0031">Aminopeptidase</keyword>
<name>H8L3Y5_FRAAD</name>
<dbReference type="OrthoDB" id="357991at2"/>
<evidence type="ECO:0000313" key="2">
    <source>
        <dbReference type="Proteomes" id="UP000005234"/>
    </source>
</evidence>
<reference evidence="1" key="1">
    <citation type="submission" date="2012-02" db="EMBL/GenBank/DDBJ databases">
        <title>The complete genome of Frateuria aurantia DSM 6220.</title>
        <authorList>
            <consortium name="US DOE Joint Genome Institute (JGI-PGF)"/>
            <person name="Lucas S."/>
            <person name="Copeland A."/>
            <person name="Lapidus A."/>
            <person name="Glavina del Rio T."/>
            <person name="Dalin E."/>
            <person name="Tice H."/>
            <person name="Bruce D."/>
            <person name="Goodwin L."/>
            <person name="Pitluck S."/>
            <person name="Peters L."/>
            <person name="Ovchinnikova G."/>
            <person name="Teshima H."/>
            <person name="Kyrpides N."/>
            <person name="Mavromatis K."/>
            <person name="Ivanova N."/>
            <person name="Brettin T."/>
            <person name="Detter J.C."/>
            <person name="Han C."/>
            <person name="Larimer F."/>
            <person name="Land M."/>
            <person name="Hauser L."/>
            <person name="Markowitz V."/>
            <person name="Cheng J.-F."/>
            <person name="Hugenholtz P."/>
            <person name="Woyke T."/>
            <person name="Wu D."/>
            <person name="Brambilla E."/>
            <person name="Klenk H.-P."/>
            <person name="Eisen J.A."/>
        </authorList>
    </citation>
    <scope>NUCLEOTIDE SEQUENCE</scope>
    <source>
        <strain evidence="1">DSM 6220</strain>
    </source>
</reference>
<dbReference type="Pfam" id="PF10023">
    <property type="entry name" value="Aminopep"/>
    <property type="match status" value="1"/>
</dbReference>
<dbReference type="KEGG" id="fau:Fraau_1119"/>
<dbReference type="HOGENOM" id="CLU_064960_0_0_6"/>
<dbReference type="STRING" id="767434.Fraau_1119"/>
<dbReference type="Proteomes" id="UP000005234">
    <property type="component" value="Chromosome"/>
</dbReference>
<dbReference type="InterPro" id="IPR014553">
    <property type="entry name" value="Aminopept"/>
</dbReference>
<dbReference type="PIRSF" id="PIRSF029285">
    <property type="entry name" value="Aminopept"/>
    <property type="match status" value="1"/>
</dbReference>
<protein>
    <submittedName>
        <fullName evidence="1">Putative aminopeptidase</fullName>
    </submittedName>
</protein>
<accession>H8L3Y5</accession>
<keyword evidence="1" id="KW-0378">Hydrolase</keyword>